<sequence length="118" mass="13726">MNSLYENSLEILNLSDVEIVQKEEGKSYTALLLCLRTQLKYKTSNDYDDEDNNSKEISFYYLVQIVDGKVNDTALSEDNSNEFWLDIKNQLSEDEVLSLKNKLKGIFNDYLKGRELIK</sequence>
<dbReference type="AlphaFoldDB" id="A0A6N7QZ94"/>
<name>A0A6N7QZ94_9BACI</name>
<evidence type="ECO:0000313" key="1">
    <source>
        <dbReference type="EMBL" id="MRI66195.1"/>
    </source>
</evidence>
<organism evidence="1 2">
    <name type="scientific">Gracilibacillus thailandensis</name>
    <dbReference type="NCBI Taxonomy" id="563735"/>
    <lineage>
        <taxon>Bacteria</taxon>
        <taxon>Bacillati</taxon>
        <taxon>Bacillota</taxon>
        <taxon>Bacilli</taxon>
        <taxon>Bacillales</taxon>
        <taxon>Bacillaceae</taxon>
        <taxon>Gracilibacillus</taxon>
    </lineage>
</organism>
<dbReference type="RefSeq" id="WP_153834944.1">
    <property type="nucleotide sequence ID" value="NZ_JBHUMW010000103.1"/>
</dbReference>
<keyword evidence="2" id="KW-1185">Reference proteome</keyword>
<accession>A0A6N7QZ94</accession>
<protein>
    <submittedName>
        <fullName evidence="1">Uncharacterized protein</fullName>
    </submittedName>
</protein>
<gene>
    <name evidence="1" type="ORF">GH885_07525</name>
</gene>
<comment type="caution">
    <text evidence="1">The sequence shown here is derived from an EMBL/GenBank/DDBJ whole genome shotgun (WGS) entry which is preliminary data.</text>
</comment>
<proteinExistence type="predicted"/>
<reference evidence="1 2" key="1">
    <citation type="submission" date="2019-10" db="EMBL/GenBank/DDBJ databases">
        <title>Gracilibacillus salitolerans sp. nov., a moderate halophile isolated from a saline soil in northwest China.</title>
        <authorList>
            <person name="Gan L."/>
        </authorList>
    </citation>
    <scope>NUCLEOTIDE SEQUENCE [LARGE SCALE GENOMIC DNA]</scope>
    <source>
        <strain evidence="1 2">TP2-8</strain>
    </source>
</reference>
<dbReference type="Proteomes" id="UP000435187">
    <property type="component" value="Unassembled WGS sequence"/>
</dbReference>
<evidence type="ECO:0000313" key="2">
    <source>
        <dbReference type="Proteomes" id="UP000435187"/>
    </source>
</evidence>
<dbReference type="EMBL" id="WJEE01000012">
    <property type="protein sequence ID" value="MRI66195.1"/>
    <property type="molecule type" value="Genomic_DNA"/>
</dbReference>